<dbReference type="AlphaFoldDB" id="G7J064"/>
<dbReference type="Proteomes" id="UP000002051">
    <property type="component" value="Chromosome 3"/>
</dbReference>
<gene>
    <name evidence="1" type="ordered locus">MTR_3g005750</name>
</gene>
<evidence type="ECO:0000313" key="1">
    <source>
        <dbReference type="EMBL" id="AES68307.1"/>
    </source>
</evidence>
<reference evidence="1 3" key="1">
    <citation type="journal article" date="2011" name="Nature">
        <title>The Medicago genome provides insight into the evolution of rhizobial symbioses.</title>
        <authorList>
            <person name="Young N.D."/>
            <person name="Debelle F."/>
            <person name="Oldroyd G.E."/>
            <person name="Geurts R."/>
            <person name="Cannon S.B."/>
            <person name="Udvardi M.K."/>
            <person name="Benedito V.A."/>
            <person name="Mayer K.F."/>
            <person name="Gouzy J."/>
            <person name="Schoof H."/>
            <person name="Van de Peer Y."/>
            <person name="Proost S."/>
            <person name="Cook D.R."/>
            <person name="Meyers B.C."/>
            <person name="Spannagl M."/>
            <person name="Cheung F."/>
            <person name="De Mita S."/>
            <person name="Krishnakumar V."/>
            <person name="Gundlach H."/>
            <person name="Zhou S."/>
            <person name="Mudge J."/>
            <person name="Bharti A.K."/>
            <person name="Murray J.D."/>
            <person name="Naoumkina M.A."/>
            <person name="Rosen B."/>
            <person name="Silverstein K.A."/>
            <person name="Tang H."/>
            <person name="Rombauts S."/>
            <person name="Zhao P.X."/>
            <person name="Zhou P."/>
            <person name="Barbe V."/>
            <person name="Bardou P."/>
            <person name="Bechner M."/>
            <person name="Bellec A."/>
            <person name="Berger A."/>
            <person name="Berges H."/>
            <person name="Bidwell S."/>
            <person name="Bisseling T."/>
            <person name="Choisne N."/>
            <person name="Couloux A."/>
            <person name="Denny R."/>
            <person name="Deshpande S."/>
            <person name="Dai X."/>
            <person name="Doyle J.J."/>
            <person name="Dudez A.M."/>
            <person name="Farmer A.D."/>
            <person name="Fouteau S."/>
            <person name="Franken C."/>
            <person name="Gibelin C."/>
            <person name="Gish J."/>
            <person name="Goldstein S."/>
            <person name="Gonzalez A.J."/>
            <person name="Green P.J."/>
            <person name="Hallab A."/>
            <person name="Hartog M."/>
            <person name="Hua A."/>
            <person name="Humphray S.J."/>
            <person name="Jeong D.H."/>
            <person name="Jing Y."/>
            <person name="Jocker A."/>
            <person name="Kenton S.M."/>
            <person name="Kim D.J."/>
            <person name="Klee K."/>
            <person name="Lai H."/>
            <person name="Lang C."/>
            <person name="Lin S."/>
            <person name="Macmil S.L."/>
            <person name="Magdelenat G."/>
            <person name="Matthews L."/>
            <person name="McCorrison J."/>
            <person name="Monaghan E.L."/>
            <person name="Mun J.H."/>
            <person name="Najar F.Z."/>
            <person name="Nicholson C."/>
            <person name="Noirot C."/>
            <person name="O'Bleness M."/>
            <person name="Paule C.R."/>
            <person name="Poulain J."/>
            <person name="Prion F."/>
            <person name="Qin B."/>
            <person name="Qu C."/>
            <person name="Retzel E.F."/>
            <person name="Riddle C."/>
            <person name="Sallet E."/>
            <person name="Samain S."/>
            <person name="Samson N."/>
            <person name="Sanders I."/>
            <person name="Saurat O."/>
            <person name="Scarpelli C."/>
            <person name="Schiex T."/>
            <person name="Segurens B."/>
            <person name="Severin A.J."/>
            <person name="Sherrier D.J."/>
            <person name="Shi R."/>
            <person name="Sims S."/>
            <person name="Singer S.R."/>
            <person name="Sinharoy S."/>
            <person name="Sterck L."/>
            <person name="Viollet A."/>
            <person name="Wang B.B."/>
            <person name="Wang K."/>
            <person name="Wang M."/>
            <person name="Wang X."/>
            <person name="Warfsmann J."/>
            <person name="Weissenbach J."/>
            <person name="White D.D."/>
            <person name="White J.D."/>
            <person name="Wiley G.B."/>
            <person name="Wincker P."/>
            <person name="Xing Y."/>
            <person name="Yang L."/>
            <person name="Yao Z."/>
            <person name="Ying F."/>
            <person name="Zhai J."/>
            <person name="Zhou L."/>
            <person name="Zuber A."/>
            <person name="Denarie J."/>
            <person name="Dixon R.A."/>
            <person name="May G.D."/>
            <person name="Schwartz D.C."/>
            <person name="Rogers J."/>
            <person name="Quetier F."/>
            <person name="Town C.D."/>
            <person name="Roe B.A."/>
        </authorList>
    </citation>
    <scope>NUCLEOTIDE SEQUENCE [LARGE SCALE GENOMIC DNA]</scope>
    <source>
        <strain evidence="1">A17</strain>
        <strain evidence="2 3">cv. Jemalong A17</strain>
    </source>
</reference>
<evidence type="ECO:0000313" key="3">
    <source>
        <dbReference type="Proteomes" id="UP000002051"/>
    </source>
</evidence>
<reference evidence="2" key="3">
    <citation type="submission" date="2015-04" db="UniProtKB">
        <authorList>
            <consortium name="EnsemblPlants"/>
        </authorList>
    </citation>
    <scope>IDENTIFICATION</scope>
    <source>
        <strain evidence="2">cv. Jemalong A17</strain>
    </source>
</reference>
<dbReference type="PaxDb" id="3880-AES68307"/>
<name>G7J064_MEDTR</name>
<sequence length="135" mass="15713">MSDKCEIGPWGLIDPTIILCQALGDDVIIYIPFCSADSYIAWVFKLLGGMYSGKRHDSSSVKHLHFTQWDPGGWSPVHWKSQHTWKLFIKTRTRGRVLQRWRRLMQEDFITRMPFKIKSELLADFSVEVKNSVKA</sequence>
<dbReference type="EMBL" id="CM001219">
    <property type="protein sequence ID" value="AES68307.1"/>
    <property type="molecule type" value="Genomic_DNA"/>
</dbReference>
<proteinExistence type="predicted"/>
<protein>
    <submittedName>
        <fullName evidence="1 2">Uncharacterized protein</fullName>
    </submittedName>
</protein>
<dbReference type="EnsemblPlants" id="AES68307">
    <property type="protein sequence ID" value="AES68307"/>
    <property type="gene ID" value="MTR_3g005750"/>
</dbReference>
<dbReference type="HOGENOM" id="CLU_1888826_0_0_1"/>
<keyword evidence="3" id="KW-1185">Reference proteome</keyword>
<evidence type="ECO:0000313" key="2">
    <source>
        <dbReference type="EnsemblPlants" id="AES68307"/>
    </source>
</evidence>
<accession>G7J064</accession>
<organism evidence="1 3">
    <name type="scientific">Medicago truncatula</name>
    <name type="common">Barrel medic</name>
    <name type="synonym">Medicago tribuloides</name>
    <dbReference type="NCBI Taxonomy" id="3880"/>
    <lineage>
        <taxon>Eukaryota</taxon>
        <taxon>Viridiplantae</taxon>
        <taxon>Streptophyta</taxon>
        <taxon>Embryophyta</taxon>
        <taxon>Tracheophyta</taxon>
        <taxon>Spermatophyta</taxon>
        <taxon>Magnoliopsida</taxon>
        <taxon>eudicotyledons</taxon>
        <taxon>Gunneridae</taxon>
        <taxon>Pentapetalae</taxon>
        <taxon>rosids</taxon>
        <taxon>fabids</taxon>
        <taxon>Fabales</taxon>
        <taxon>Fabaceae</taxon>
        <taxon>Papilionoideae</taxon>
        <taxon>50 kb inversion clade</taxon>
        <taxon>NPAAA clade</taxon>
        <taxon>Hologalegina</taxon>
        <taxon>IRL clade</taxon>
        <taxon>Trifolieae</taxon>
        <taxon>Medicago</taxon>
    </lineage>
</organism>
<reference evidence="1 3" key="2">
    <citation type="journal article" date="2014" name="BMC Genomics">
        <title>An improved genome release (version Mt4.0) for the model legume Medicago truncatula.</title>
        <authorList>
            <person name="Tang H."/>
            <person name="Krishnakumar V."/>
            <person name="Bidwell S."/>
            <person name="Rosen B."/>
            <person name="Chan A."/>
            <person name="Zhou S."/>
            <person name="Gentzbittel L."/>
            <person name="Childs K.L."/>
            <person name="Yandell M."/>
            <person name="Gundlach H."/>
            <person name="Mayer K.F."/>
            <person name="Schwartz D.C."/>
            <person name="Town C.D."/>
        </authorList>
    </citation>
    <scope>GENOME REANNOTATION</scope>
    <source>
        <strain evidence="2 3">cv. Jemalong A17</strain>
    </source>
</reference>